<comment type="caution">
    <text evidence="3">The sequence shown here is derived from an EMBL/GenBank/DDBJ whole genome shotgun (WGS) entry which is preliminary data.</text>
</comment>
<dbReference type="PANTHER" id="PTHR15572:SF0">
    <property type="entry name" value="GLUTAMINE-RICH PROTEIN-RELATED"/>
    <property type="match status" value="1"/>
</dbReference>
<feature type="compositionally biased region" description="Low complexity" evidence="1">
    <location>
        <begin position="844"/>
        <end position="861"/>
    </location>
</feature>
<accession>A0A9D4HQU7</accession>
<reference evidence="3" key="1">
    <citation type="journal article" date="2019" name="bioRxiv">
        <title>The Genome of the Zebra Mussel, Dreissena polymorpha: A Resource for Invasive Species Research.</title>
        <authorList>
            <person name="McCartney M.A."/>
            <person name="Auch B."/>
            <person name="Kono T."/>
            <person name="Mallez S."/>
            <person name="Zhang Y."/>
            <person name="Obille A."/>
            <person name="Becker A."/>
            <person name="Abrahante J.E."/>
            <person name="Garbe J."/>
            <person name="Badalamenti J.P."/>
            <person name="Herman A."/>
            <person name="Mangelson H."/>
            <person name="Liachko I."/>
            <person name="Sullivan S."/>
            <person name="Sone E.D."/>
            <person name="Koren S."/>
            <person name="Silverstein K.A.T."/>
            <person name="Beckman K.B."/>
            <person name="Gohl D.M."/>
        </authorList>
    </citation>
    <scope>NUCLEOTIDE SEQUENCE</scope>
    <source>
        <strain evidence="3">Duluth1</strain>
        <tissue evidence="3">Whole animal</tissue>
    </source>
</reference>
<dbReference type="Pfam" id="PF15249">
    <property type="entry name" value="GLTSCR1"/>
    <property type="match status" value="1"/>
</dbReference>
<dbReference type="GO" id="GO:0045893">
    <property type="term" value="P:positive regulation of DNA-templated transcription"/>
    <property type="evidence" value="ECO:0007669"/>
    <property type="project" value="TreeGrafter"/>
</dbReference>
<dbReference type="Proteomes" id="UP000828390">
    <property type="component" value="Unassembled WGS sequence"/>
</dbReference>
<keyword evidence="4" id="KW-1185">Reference proteome</keyword>
<feature type="compositionally biased region" description="Polar residues" evidence="1">
    <location>
        <begin position="508"/>
        <end position="518"/>
    </location>
</feature>
<reference evidence="3" key="2">
    <citation type="submission" date="2020-11" db="EMBL/GenBank/DDBJ databases">
        <authorList>
            <person name="McCartney M.A."/>
            <person name="Auch B."/>
            <person name="Kono T."/>
            <person name="Mallez S."/>
            <person name="Becker A."/>
            <person name="Gohl D.M."/>
            <person name="Silverstein K.A.T."/>
            <person name="Koren S."/>
            <person name="Bechman K.B."/>
            <person name="Herman A."/>
            <person name="Abrahante J.E."/>
            <person name="Garbe J."/>
        </authorList>
    </citation>
    <scope>NUCLEOTIDE SEQUENCE</scope>
    <source>
        <strain evidence="3">Duluth1</strain>
        <tissue evidence="3">Whole animal</tissue>
    </source>
</reference>
<feature type="region of interest" description="Disordered" evidence="1">
    <location>
        <begin position="840"/>
        <end position="877"/>
    </location>
</feature>
<feature type="compositionally biased region" description="Polar residues" evidence="1">
    <location>
        <begin position="1356"/>
        <end position="1365"/>
    </location>
</feature>
<evidence type="ECO:0000313" key="4">
    <source>
        <dbReference type="Proteomes" id="UP000828390"/>
    </source>
</evidence>
<feature type="region of interest" description="Disordered" evidence="1">
    <location>
        <begin position="1341"/>
        <end position="1365"/>
    </location>
</feature>
<sequence length="1569" mass="171062">MTVCHYLKQIQYSLLEDLDQSDLFGNHSEGNGSLFNWADEFLGDDHDPSNLALDAGNLATNVNSTYHLTSQNYAVTSTNPLQLQSLSSQHLPTQANAGITVLQQGFVSSSQSDGSSSQMLSQDGQHVLLKTASGQQIQVTRQMHLQLQQQLLQQQQQQQLQQQQQQQQSSGFSNQQPVTLLGRSVTPNSGMALSFTNTQSISQTLSQLTSTSPAPNMSVLQLPASMQQHQNQMQGPQQIQFSNGTILQLPFAGAQSGLIQGQTVLGNQQSTMVNAQNAVIQNPNIVNVNMGTQQMLQTQQRSNFQLANFQTAPQPPFNIQGTLIRTAEGKNILIPSQNLAQPINIQGLSLATPLQIQQPSQNTISSVLLSQPQPSGLTMDNRANQGLQQIVLNHGGRQLLLQSGAVTVSQQPQNIVVRAATAQPNILQLQPSQQIQTLTAHTMNQPVRLMNQSGQSAVTMVNIGGQNIPLSQLSAHLGNLQNQHVQQQVPKQQPQQQISHPSASASPLTFSQGQQNVPQQLGGGQQRVLLGNSPSVTSVNVSGDSQMQMILQQIQDSLKKSQAATNSAVSKTLQTFSAVHALPNMAVTSIKQEPGVVAQSNRVVTQTFVPAVSVKSEASIIDGLIKKEADVKPFMASCSGGASSNISQLLQNNVQNTPVTITVSNATTPMSLYLVSNSAQNVGGTSSSISSALTTNSSMTNVQHSSSDLVNADTATISIQRQQPSGVMSVQTVQLPVEFQQHFQRVQQQIKNVQAATNLTQEQKHEQLQQLYMFQKKILLKGRVISSTKTEANQQQMNSVVSHSQPLSFDSQLLTSNKISSVPNQISTTMQQAVTASNIGPKMSTMNSSSGPIMSSGSASPQFLPAPSPSSSHSSLPVNHLPPTPGINVSIATQSQAVETPQSNTEASGAQVAVPTQIKIADKVLTLSLTQAQKDKVLSYLDRMSPEQQQQYLQSQQHVLQRIQRQQQLNAQVRAQVEAQKKLAGPSLSQAGAAEFNDSEVSVKLEPLSSSMATTGLAMQPLAEVRKIPGPISVAGLTQVKVEPTTTLQRGTKRSFMDIPKQTLFNQQIRQDQNHAVAPDTKRPFKSKGDACRRLLRFHVFQSYGPCGTDFDKFDSNFGDISDDLLQRKDKMLEKFRHLLFQETIREQPSSELVMLQRMQNQELRKLIEEERQQVSIDPASFRPMPLRYLCNSADGQTSRTESERCESLQAEHMDDTGSDNGVNLDCSYDDHVDVIDDGVKEVGDSEVKVRKLVIKTDGMRFSSTFKRNSLDHSFTSCSEMGEESESGGEVDSPEKTSHYTGLYDPRSSVDNSDEDTNEYSGDNTCSFEEETKQAAILISSAEEGENSQLDDVYSFGNSNRMSGQSAVDINSENRQNYELTDQSFHRSNHYESLNSVEQLTGFDPSNDGYIPDQSPLSDADTGDETFTQKTEDSLDQFDMYQPITECLTDSEENSYIPTAGTDRRQSVGSNINSAGSNAQLYESDPESDQEVKAQMESAIHSILSLSSGDAPPSVFMYSGSQQNHVLTNNQVRPLSSGHRNSAAHLSSIDNQMVEFEHDLDDAVNSILI</sequence>
<gene>
    <name evidence="3" type="ORF">DPMN_053618</name>
</gene>
<dbReference type="GO" id="GO:0016514">
    <property type="term" value="C:SWI/SNF complex"/>
    <property type="evidence" value="ECO:0007669"/>
    <property type="project" value="TreeGrafter"/>
</dbReference>
<dbReference type="EMBL" id="JAIWYP010000012">
    <property type="protein sequence ID" value="KAH3727676.1"/>
    <property type="molecule type" value="Genomic_DNA"/>
</dbReference>
<protein>
    <recommendedName>
        <fullName evidence="2">GLTSCR protein conserved domain-containing protein</fullName>
    </recommendedName>
</protein>
<dbReference type="InterPro" id="IPR015671">
    <property type="entry name" value="GSCR1_dom"/>
</dbReference>
<evidence type="ECO:0000259" key="2">
    <source>
        <dbReference type="Pfam" id="PF15249"/>
    </source>
</evidence>
<feature type="region of interest" description="Disordered" evidence="1">
    <location>
        <begin position="1276"/>
        <end position="1328"/>
    </location>
</feature>
<feature type="region of interest" description="Disordered" evidence="1">
    <location>
        <begin position="482"/>
        <end position="527"/>
    </location>
</feature>
<feature type="domain" description="GLTSCR protein conserved" evidence="2">
    <location>
        <begin position="1072"/>
        <end position="1173"/>
    </location>
</feature>
<organism evidence="3 4">
    <name type="scientific">Dreissena polymorpha</name>
    <name type="common">Zebra mussel</name>
    <name type="synonym">Mytilus polymorpha</name>
    <dbReference type="NCBI Taxonomy" id="45954"/>
    <lineage>
        <taxon>Eukaryota</taxon>
        <taxon>Metazoa</taxon>
        <taxon>Spiralia</taxon>
        <taxon>Lophotrochozoa</taxon>
        <taxon>Mollusca</taxon>
        <taxon>Bivalvia</taxon>
        <taxon>Autobranchia</taxon>
        <taxon>Heteroconchia</taxon>
        <taxon>Euheterodonta</taxon>
        <taxon>Imparidentia</taxon>
        <taxon>Neoheterodontei</taxon>
        <taxon>Myida</taxon>
        <taxon>Dreissenoidea</taxon>
        <taxon>Dreissenidae</taxon>
        <taxon>Dreissena</taxon>
    </lineage>
</organism>
<evidence type="ECO:0000256" key="1">
    <source>
        <dbReference type="SAM" id="MobiDB-lite"/>
    </source>
</evidence>
<feature type="compositionally biased region" description="Low complexity" evidence="1">
    <location>
        <begin position="482"/>
        <end position="507"/>
    </location>
</feature>
<name>A0A9D4HQU7_DREPO</name>
<dbReference type="InterPro" id="IPR052438">
    <property type="entry name" value="Chromatin_remod/trans_coact"/>
</dbReference>
<proteinExistence type="predicted"/>
<dbReference type="PANTHER" id="PTHR15572">
    <property type="entry name" value="GLIOMA TUMOR SUPPRESSOR CANDIDATE REGION GENE 1"/>
    <property type="match status" value="1"/>
</dbReference>
<evidence type="ECO:0000313" key="3">
    <source>
        <dbReference type="EMBL" id="KAH3727676.1"/>
    </source>
</evidence>